<keyword evidence="14" id="KW-1185">Reference proteome</keyword>
<evidence type="ECO:0000256" key="5">
    <source>
        <dbReference type="ARBA" id="ARBA00022847"/>
    </source>
</evidence>
<evidence type="ECO:0000256" key="7">
    <source>
        <dbReference type="ARBA" id="ARBA00022989"/>
    </source>
</evidence>
<dbReference type="EMBL" id="JXTB01000728">
    <property type="protein sequence ID" value="PON33460.1"/>
    <property type="molecule type" value="Genomic_DNA"/>
</dbReference>
<comment type="caution">
    <text evidence="13">The sequence shown here is derived from an EMBL/GenBank/DDBJ whole genome shotgun (WGS) entry which is preliminary data.</text>
</comment>
<evidence type="ECO:0000256" key="2">
    <source>
        <dbReference type="ARBA" id="ARBA00005590"/>
    </source>
</evidence>
<evidence type="ECO:0000256" key="6">
    <source>
        <dbReference type="ARBA" id="ARBA00022970"/>
    </source>
</evidence>
<evidence type="ECO:0000256" key="4">
    <source>
        <dbReference type="ARBA" id="ARBA00022692"/>
    </source>
</evidence>
<evidence type="ECO:0000259" key="12">
    <source>
        <dbReference type="Pfam" id="PF01490"/>
    </source>
</evidence>
<evidence type="ECO:0000256" key="11">
    <source>
        <dbReference type="SAM" id="Phobius"/>
    </source>
</evidence>
<feature type="transmembrane region" description="Helical" evidence="11">
    <location>
        <begin position="68"/>
        <end position="88"/>
    </location>
</feature>
<keyword evidence="4 11" id="KW-0812">Transmembrane</keyword>
<feature type="transmembrane region" description="Helical" evidence="11">
    <location>
        <begin position="94"/>
        <end position="113"/>
    </location>
</feature>
<accession>A0A2P5AA90</accession>
<evidence type="ECO:0000256" key="8">
    <source>
        <dbReference type="ARBA" id="ARBA00023136"/>
    </source>
</evidence>
<comment type="similarity">
    <text evidence="2">Belongs to the amino acid/polyamine transporter 2 family. Amino acid/auxin permease (AAAP) (TC 2.A.18.1) subfamily.</text>
</comment>
<organism evidence="13 14">
    <name type="scientific">Parasponia andersonii</name>
    <name type="common">Sponia andersonii</name>
    <dbReference type="NCBI Taxonomy" id="3476"/>
    <lineage>
        <taxon>Eukaryota</taxon>
        <taxon>Viridiplantae</taxon>
        <taxon>Streptophyta</taxon>
        <taxon>Embryophyta</taxon>
        <taxon>Tracheophyta</taxon>
        <taxon>Spermatophyta</taxon>
        <taxon>Magnoliopsida</taxon>
        <taxon>eudicotyledons</taxon>
        <taxon>Gunneridae</taxon>
        <taxon>Pentapetalae</taxon>
        <taxon>rosids</taxon>
        <taxon>fabids</taxon>
        <taxon>Rosales</taxon>
        <taxon>Cannabaceae</taxon>
        <taxon>Parasponia</taxon>
    </lineage>
</organism>
<dbReference type="GO" id="GO:0015293">
    <property type="term" value="F:symporter activity"/>
    <property type="evidence" value="ECO:0007669"/>
    <property type="project" value="UniProtKB-KW"/>
</dbReference>
<evidence type="ECO:0000313" key="13">
    <source>
        <dbReference type="EMBL" id="PON33460.1"/>
    </source>
</evidence>
<dbReference type="AlphaFoldDB" id="A0A2P5AA90"/>
<sequence>MAILGYLMFGDYLESPVTLNLPIRKISSQIAICTTVINPLTKYAVITSPIATAIEDKYSIQNNRAISFIIRTLIVLSTLIVALLVPFFGYVMAFIGAFLSVTVSMLLPCLFYLKINKVARRFGLELVMIGGIVATGTFVGVIGTYTSLKQIVKHL</sequence>
<comment type="function">
    <text evidence="10">Carrier protein involved in proton-driven auxin influx. Mediates the formation of auxin gradient from developing leaves (site of auxin biosynthesis) to tips by contributing to the loading of auxin in vascular tissues and facilitating acropetal (base to tip) auxin transport within inner tissues of the root apex, and basipetal (tip to base) auxin transport within outer tissues of the root apex. May be involved in lateral roots and nodules formation.</text>
</comment>
<gene>
    <name evidence="13" type="ORF">PanWU01x14_352610</name>
</gene>
<dbReference type="InterPro" id="IPR013057">
    <property type="entry name" value="AA_transpt_TM"/>
</dbReference>
<dbReference type="PANTHER" id="PTHR48017">
    <property type="entry name" value="OS05G0424000 PROTEIN-RELATED"/>
    <property type="match status" value="1"/>
</dbReference>
<evidence type="ECO:0000256" key="3">
    <source>
        <dbReference type="ARBA" id="ARBA00022448"/>
    </source>
</evidence>
<comment type="subcellular location">
    <subcellularLocation>
        <location evidence="1">Endomembrane system</location>
        <topology evidence="1">Multi-pass membrane protein</topology>
    </subcellularLocation>
</comment>
<evidence type="ECO:0000256" key="9">
    <source>
        <dbReference type="ARBA" id="ARBA00023294"/>
    </source>
</evidence>
<dbReference type="GO" id="GO:0009734">
    <property type="term" value="P:auxin-activated signaling pathway"/>
    <property type="evidence" value="ECO:0007669"/>
    <property type="project" value="UniProtKB-KW"/>
</dbReference>
<evidence type="ECO:0000313" key="14">
    <source>
        <dbReference type="Proteomes" id="UP000237105"/>
    </source>
</evidence>
<evidence type="ECO:0000256" key="1">
    <source>
        <dbReference type="ARBA" id="ARBA00004127"/>
    </source>
</evidence>
<keyword evidence="5" id="KW-0769">Symport</keyword>
<evidence type="ECO:0000256" key="10">
    <source>
        <dbReference type="ARBA" id="ARBA00045588"/>
    </source>
</evidence>
<keyword evidence="9" id="KW-0927">Auxin signaling pathway</keyword>
<keyword evidence="3" id="KW-0813">Transport</keyword>
<dbReference type="Pfam" id="PF01490">
    <property type="entry name" value="Aa_trans"/>
    <property type="match status" value="1"/>
</dbReference>
<proteinExistence type="inferred from homology"/>
<keyword evidence="7 11" id="KW-1133">Transmembrane helix</keyword>
<name>A0A2P5AA90_PARAD</name>
<dbReference type="Proteomes" id="UP000237105">
    <property type="component" value="Unassembled WGS sequence"/>
</dbReference>
<feature type="domain" description="Amino acid transporter transmembrane" evidence="12">
    <location>
        <begin position="1"/>
        <end position="120"/>
    </location>
</feature>
<dbReference type="OrthoDB" id="655540at2759"/>
<dbReference type="GO" id="GO:0012505">
    <property type="term" value="C:endomembrane system"/>
    <property type="evidence" value="ECO:0007669"/>
    <property type="project" value="UniProtKB-SubCell"/>
</dbReference>
<protein>
    <submittedName>
        <fullName evidence="13">Amino acid transporter, transmembrane domain containing protein</fullName>
    </submittedName>
</protein>
<keyword evidence="8 11" id="KW-0472">Membrane</keyword>
<feature type="transmembrane region" description="Helical" evidence="11">
    <location>
        <begin position="125"/>
        <end position="145"/>
    </location>
</feature>
<dbReference type="GO" id="GO:0006865">
    <property type="term" value="P:amino acid transport"/>
    <property type="evidence" value="ECO:0007669"/>
    <property type="project" value="UniProtKB-KW"/>
</dbReference>
<reference evidence="14" key="1">
    <citation type="submission" date="2016-06" db="EMBL/GenBank/DDBJ databases">
        <title>Parallel loss of symbiosis genes in relatives of nitrogen-fixing non-legume Parasponia.</title>
        <authorList>
            <person name="Van Velzen R."/>
            <person name="Holmer R."/>
            <person name="Bu F."/>
            <person name="Rutten L."/>
            <person name="Van Zeijl A."/>
            <person name="Liu W."/>
            <person name="Santuari L."/>
            <person name="Cao Q."/>
            <person name="Sharma T."/>
            <person name="Shen D."/>
            <person name="Roswanjaya Y."/>
            <person name="Wardhani T."/>
            <person name="Kalhor M.S."/>
            <person name="Jansen J."/>
            <person name="Van den Hoogen J."/>
            <person name="Gungor B."/>
            <person name="Hartog M."/>
            <person name="Hontelez J."/>
            <person name="Verver J."/>
            <person name="Yang W.-C."/>
            <person name="Schijlen E."/>
            <person name="Repin R."/>
            <person name="Schilthuizen M."/>
            <person name="Schranz E."/>
            <person name="Heidstra R."/>
            <person name="Miyata K."/>
            <person name="Fedorova E."/>
            <person name="Kohlen W."/>
            <person name="Bisseling T."/>
            <person name="Smit S."/>
            <person name="Geurts R."/>
        </authorList>
    </citation>
    <scope>NUCLEOTIDE SEQUENCE [LARGE SCALE GENOMIC DNA]</scope>
    <source>
        <strain evidence="14">cv. WU1-14</strain>
    </source>
</reference>
<keyword evidence="6" id="KW-0029">Amino-acid transport</keyword>